<dbReference type="STRING" id="1095778.SAMN04489842_1835"/>
<proteinExistence type="predicted"/>
<protein>
    <submittedName>
        <fullName evidence="2">Uncharacterized protein</fullName>
    </submittedName>
</protein>
<keyword evidence="1" id="KW-1133">Transmembrane helix</keyword>
<keyword evidence="1" id="KW-0472">Membrane</keyword>
<name>A0A1H1F5U7_NATTX</name>
<feature type="transmembrane region" description="Helical" evidence="1">
    <location>
        <begin position="33"/>
        <end position="52"/>
    </location>
</feature>
<sequence length="56" mass="6007">MDEQLYRYLVLILLSYVAVFAFVILVELQDLGGLLAAVVLGTVVALTVLAVGEGRV</sequence>
<dbReference type="EMBL" id="FNLC01000002">
    <property type="protein sequence ID" value="SDQ96375.1"/>
    <property type="molecule type" value="Genomic_DNA"/>
</dbReference>
<gene>
    <name evidence="2" type="ORF">SAMN04489842_1835</name>
</gene>
<evidence type="ECO:0000313" key="2">
    <source>
        <dbReference type="EMBL" id="SDQ96375.1"/>
    </source>
</evidence>
<accession>A0A1H1F5U7</accession>
<evidence type="ECO:0000313" key="3">
    <source>
        <dbReference type="Proteomes" id="UP000198848"/>
    </source>
</evidence>
<keyword evidence="3" id="KW-1185">Reference proteome</keyword>
<keyword evidence="1" id="KW-0812">Transmembrane</keyword>
<feature type="transmembrane region" description="Helical" evidence="1">
    <location>
        <begin position="6"/>
        <end position="26"/>
    </location>
</feature>
<evidence type="ECO:0000256" key="1">
    <source>
        <dbReference type="SAM" id="Phobius"/>
    </source>
</evidence>
<organism evidence="2 3">
    <name type="scientific">Natronobacterium texcoconense</name>
    <dbReference type="NCBI Taxonomy" id="1095778"/>
    <lineage>
        <taxon>Archaea</taxon>
        <taxon>Methanobacteriati</taxon>
        <taxon>Methanobacteriota</taxon>
        <taxon>Stenosarchaea group</taxon>
        <taxon>Halobacteria</taxon>
        <taxon>Halobacteriales</taxon>
        <taxon>Natrialbaceae</taxon>
        <taxon>Natronobacterium</taxon>
    </lineage>
</organism>
<dbReference type="Proteomes" id="UP000198848">
    <property type="component" value="Unassembled WGS sequence"/>
</dbReference>
<reference evidence="3" key="1">
    <citation type="submission" date="2016-10" db="EMBL/GenBank/DDBJ databases">
        <authorList>
            <person name="Varghese N."/>
            <person name="Submissions S."/>
        </authorList>
    </citation>
    <scope>NUCLEOTIDE SEQUENCE [LARGE SCALE GENOMIC DNA]</scope>
    <source>
        <strain evidence="3">DSM 24767</strain>
    </source>
</reference>
<dbReference type="AlphaFoldDB" id="A0A1H1F5U7"/>
<dbReference type="RefSeq" id="WP_170831000.1">
    <property type="nucleotide sequence ID" value="NZ_FNLC01000002.1"/>
</dbReference>